<keyword evidence="6 7" id="KW-0472">Membrane</keyword>
<dbReference type="RefSeq" id="WP_354459850.1">
    <property type="nucleotide sequence ID" value="NZ_JBEWSZ010000001.1"/>
</dbReference>
<keyword evidence="2 7" id="KW-0813">Transport</keyword>
<comment type="similarity">
    <text evidence="7">Belongs to the binding-protein-dependent transport system permease family.</text>
</comment>
<evidence type="ECO:0000256" key="4">
    <source>
        <dbReference type="ARBA" id="ARBA00022692"/>
    </source>
</evidence>
<evidence type="ECO:0000256" key="3">
    <source>
        <dbReference type="ARBA" id="ARBA00022475"/>
    </source>
</evidence>
<feature type="transmembrane region" description="Helical" evidence="7">
    <location>
        <begin position="266"/>
        <end position="287"/>
    </location>
</feature>
<dbReference type="CDD" id="cd06261">
    <property type="entry name" value="TM_PBP2"/>
    <property type="match status" value="1"/>
</dbReference>
<dbReference type="InterPro" id="IPR025966">
    <property type="entry name" value="OppC_N"/>
</dbReference>
<evidence type="ECO:0000313" key="9">
    <source>
        <dbReference type="EMBL" id="MET2827840.1"/>
    </source>
</evidence>
<reference evidence="9 10" key="1">
    <citation type="submission" date="2024-06" db="EMBL/GenBank/DDBJ databases">
        <authorList>
            <person name="Kim D.-U."/>
        </authorList>
    </citation>
    <scope>NUCLEOTIDE SEQUENCE [LARGE SCALE GENOMIC DNA]</scope>
    <source>
        <strain evidence="9 10">KACC15460</strain>
    </source>
</reference>
<evidence type="ECO:0000256" key="7">
    <source>
        <dbReference type="RuleBase" id="RU363032"/>
    </source>
</evidence>
<dbReference type="InterPro" id="IPR050366">
    <property type="entry name" value="BP-dependent_transpt_permease"/>
</dbReference>
<feature type="domain" description="ABC transmembrane type-1" evidence="8">
    <location>
        <begin position="94"/>
        <end position="287"/>
    </location>
</feature>
<evidence type="ECO:0000259" key="8">
    <source>
        <dbReference type="PROSITE" id="PS50928"/>
    </source>
</evidence>
<feature type="transmembrane region" description="Helical" evidence="7">
    <location>
        <begin position="143"/>
        <end position="167"/>
    </location>
</feature>
<evidence type="ECO:0000256" key="1">
    <source>
        <dbReference type="ARBA" id="ARBA00004651"/>
    </source>
</evidence>
<accession>A0ABV2DCR1</accession>
<name>A0ABV2DCR1_9HYPH</name>
<evidence type="ECO:0000256" key="2">
    <source>
        <dbReference type="ARBA" id="ARBA00022448"/>
    </source>
</evidence>
<dbReference type="EMBL" id="JBEWSZ010000001">
    <property type="protein sequence ID" value="MET2827840.1"/>
    <property type="molecule type" value="Genomic_DNA"/>
</dbReference>
<keyword evidence="5 7" id="KW-1133">Transmembrane helix</keyword>
<dbReference type="Proteomes" id="UP001548832">
    <property type="component" value="Unassembled WGS sequence"/>
</dbReference>
<dbReference type="Pfam" id="PF12911">
    <property type="entry name" value="OppC_N"/>
    <property type="match status" value="1"/>
</dbReference>
<dbReference type="PROSITE" id="PS50928">
    <property type="entry name" value="ABC_TM1"/>
    <property type="match status" value="1"/>
</dbReference>
<keyword evidence="10" id="KW-1185">Reference proteome</keyword>
<dbReference type="Pfam" id="PF00528">
    <property type="entry name" value="BPD_transp_1"/>
    <property type="match status" value="1"/>
</dbReference>
<protein>
    <submittedName>
        <fullName evidence="9">ABC transporter permease</fullName>
    </submittedName>
</protein>
<comment type="caution">
    <text evidence="9">The sequence shown here is derived from an EMBL/GenBank/DDBJ whole genome shotgun (WGS) entry which is preliminary data.</text>
</comment>
<evidence type="ECO:0000313" key="10">
    <source>
        <dbReference type="Proteomes" id="UP001548832"/>
    </source>
</evidence>
<evidence type="ECO:0000256" key="5">
    <source>
        <dbReference type="ARBA" id="ARBA00022989"/>
    </source>
</evidence>
<organism evidence="9 10">
    <name type="scientific">Mesorhizobium shangrilense</name>
    <dbReference type="NCBI Taxonomy" id="460060"/>
    <lineage>
        <taxon>Bacteria</taxon>
        <taxon>Pseudomonadati</taxon>
        <taxon>Pseudomonadota</taxon>
        <taxon>Alphaproteobacteria</taxon>
        <taxon>Hyphomicrobiales</taxon>
        <taxon>Phyllobacteriaceae</taxon>
        <taxon>Mesorhizobium</taxon>
    </lineage>
</organism>
<dbReference type="InterPro" id="IPR035906">
    <property type="entry name" value="MetI-like_sf"/>
</dbReference>
<keyword evidence="4 7" id="KW-0812">Transmembrane</keyword>
<dbReference type="SUPFAM" id="SSF161098">
    <property type="entry name" value="MetI-like"/>
    <property type="match status" value="1"/>
</dbReference>
<comment type="subcellular location">
    <subcellularLocation>
        <location evidence="1 7">Cell membrane</location>
        <topology evidence="1 7">Multi-pass membrane protein</topology>
    </subcellularLocation>
</comment>
<proteinExistence type="inferred from homology"/>
<feature type="transmembrane region" description="Helical" evidence="7">
    <location>
        <begin position="34"/>
        <end position="56"/>
    </location>
</feature>
<dbReference type="PANTHER" id="PTHR43386:SF25">
    <property type="entry name" value="PEPTIDE ABC TRANSPORTER PERMEASE PROTEIN"/>
    <property type="match status" value="1"/>
</dbReference>
<feature type="transmembrane region" description="Helical" evidence="7">
    <location>
        <begin position="99"/>
        <end position="123"/>
    </location>
</feature>
<sequence>MHIDHADAPLRLIKYRRSRLATLRKNLKRTSWPARLGLAVVILYAVMAIFAPVLAPFGEADVVSTEPFAPWSLVHLFGTDQLGRDVFSRLIYGARNSVGIAFITTTIAFFIGGSLGILSAISHPWLDYLLSTLADTLMAIPQLIFALILLALFGSSIPSIVLIIAVLSATQIFRLSRSLARNIAVMEFIEAAHLRGEKARWIVAREILPNILPTLLAEFGLRFCFVFLTISALSFLGLGIQPPSADWGTMVRESATFISYGNITPLLPAMAIALLTVSINFVIDWFLDIASGLRDDQ</sequence>
<gene>
    <name evidence="9" type="ORF">ABVQ20_12730</name>
</gene>
<keyword evidence="3" id="KW-1003">Cell membrane</keyword>
<dbReference type="Gene3D" id="1.10.3720.10">
    <property type="entry name" value="MetI-like"/>
    <property type="match status" value="1"/>
</dbReference>
<dbReference type="PANTHER" id="PTHR43386">
    <property type="entry name" value="OLIGOPEPTIDE TRANSPORT SYSTEM PERMEASE PROTEIN APPC"/>
    <property type="match status" value="1"/>
</dbReference>
<evidence type="ECO:0000256" key="6">
    <source>
        <dbReference type="ARBA" id="ARBA00023136"/>
    </source>
</evidence>
<feature type="transmembrane region" description="Helical" evidence="7">
    <location>
        <begin position="219"/>
        <end position="240"/>
    </location>
</feature>
<dbReference type="InterPro" id="IPR000515">
    <property type="entry name" value="MetI-like"/>
</dbReference>